<name>A0AAF3EPI7_9BILA</name>
<keyword evidence="7" id="KW-0915">Sodium</keyword>
<dbReference type="Proteomes" id="UP000887575">
    <property type="component" value="Unassembled WGS sequence"/>
</dbReference>
<feature type="disulfide bond" evidence="14">
    <location>
        <begin position="51"/>
        <end position="60"/>
    </location>
</feature>
<evidence type="ECO:0000256" key="7">
    <source>
        <dbReference type="ARBA" id="ARBA00023053"/>
    </source>
</evidence>
<dbReference type="SMART" id="SM00179">
    <property type="entry name" value="EGF_CA"/>
    <property type="match status" value="5"/>
</dbReference>
<dbReference type="PANTHER" id="PTHR11690">
    <property type="entry name" value="AMILORIDE-SENSITIVE SODIUM CHANNEL-RELATED"/>
    <property type="match status" value="1"/>
</dbReference>
<keyword evidence="13 15" id="KW-0407">Ion channel</keyword>
<evidence type="ECO:0000256" key="17">
    <source>
        <dbReference type="SAM" id="SignalP"/>
    </source>
</evidence>
<dbReference type="CDD" id="cd00054">
    <property type="entry name" value="EGF_CA"/>
    <property type="match status" value="2"/>
</dbReference>
<keyword evidence="14" id="KW-0245">EGF-like domain</keyword>
<keyword evidence="4 15" id="KW-0894">Sodium channel</keyword>
<evidence type="ECO:0000256" key="15">
    <source>
        <dbReference type="RuleBase" id="RU000679"/>
    </source>
</evidence>
<comment type="similarity">
    <text evidence="2 15">Belongs to the amiloride-sensitive sodium channel (TC 1.A.6) family.</text>
</comment>
<dbReference type="Pfam" id="PF00858">
    <property type="entry name" value="ASC"/>
    <property type="match status" value="1"/>
</dbReference>
<keyword evidence="19" id="KW-1185">Reference proteome</keyword>
<keyword evidence="11" id="KW-0325">Glycoprotein</keyword>
<dbReference type="Gene3D" id="2.10.25.10">
    <property type="entry name" value="Laminin"/>
    <property type="match status" value="3"/>
</dbReference>
<dbReference type="AlphaFoldDB" id="A0AAF3EPI7"/>
<feature type="chain" id="PRO_5042247366" description="EGF-like domain-containing protein" evidence="17">
    <location>
        <begin position="25"/>
        <end position="751"/>
    </location>
</feature>
<keyword evidence="9 16" id="KW-0472">Membrane</keyword>
<evidence type="ECO:0000256" key="13">
    <source>
        <dbReference type="ARBA" id="ARBA00023303"/>
    </source>
</evidence>
<dbReference type="GO" id="GO:0005886">
    <property type="term" value="C:plasma membrane"/>
    <property type="evidence" value="ECO:0007669"/>
    <property type="project" value="TreeGrafter"/>
</dbReference>
<feature type="disulfide bond" evidence="14">
    <location>
        <begin position="384"/>
        <end position="393"/>
    </location>
</feature>
<protein>
    <recommendedName>
        <fullName evidence="18">EGF-like domain-containing protein</fullName>
    </recommendedName>
</protein>
<dbReference type="InterPro" id="IPR001881">
    <property type="entry name" value="EGF-like_Ca-bd_dom"/>
</dbReference>
<dbReference type="PRINTS" id="PR01078">
    <property type="entry name" value="AMINACHANNEL"/>
</dbReference>
<dbReference type="PROSITE" id="PS01186">
    <property type="entry name" value="EGF_2"/>
    <property type="match status" value="2"/>
</dbReference>
<dbReference type="PROSITE" id="PS00010">
    <property type="entry name" value="ASX_HYDROXYL"/>
    <property type="match status" value="1"/>
</dbReference>
<keyword evidence="6 16" id="KW-1133">Transmembrane helix</keyword>
<evidence type="ECO:0000256" key="11">
    <source>
        <dbReference type="ARBA" id="ARBA00023180"/>
    </source>
</evidence>
<dbReference type="InterPro" id="IPR000742">
    <property type="entry name" value="EGF"/>
</dbReference>
<dbReference type="Gene3D" id="1.10.287.770">
    <property type="entry name" value="YojJ-like"/>
    <property type="match status" value="1"/>
</dbReference>
<keyword evidence="8 15" id="KW-0406">Ion transport</keyword>
<evidence type="ECO:0000313" key="19">
    <source>
        <dbReference type="Proteomes" id="UP000887575"/>
    </source>
</evidence>
<dbReference type="GO" id="GO:0015280">
    <property type="term" value="F:ligand-gated sodium channel activity"/>
    <property type="evidence" value="ECO:0007669"/>
    <property type="project" value="TreeGrafter"/>
</dbReference>
<dbReference type="PROSITE" id="PS00022">
    <property type="entry name" value="EGF_1"/>
    <property type="match status" value="5"/>
</dbReference>
<dbReference type="WBParaSite" id="MBELARI_LOCUS15994">
    <property type="protein sequence ID" value="MBELARI_LOCUS15994"/>
    <property type="gene ID" value="MBELARI_LOCUS15994"/>
</dbReference>
<feature type="disulfide bond" evidence="14">
    <location>
        <begin position="121"/>
        <end position="138"/>
    </location>
</feature>
<feature type="domain" description="EGF-like" evidence="18">
    <location>
        <begin position="359"/>
        <end position="394"/>
    </location>
</feature>
<keyword evidence="5 15" id="KW-0812">Transmembrane</keyword>
<keyword evidence="12 15" id="KW-0739">Sodium transport</keyword>
<evidence type="ECO:0000256" key="14">
    <source>
        <dbReference type="PROSITE-ProRule" id="PRU00076"/>
    </source>
</evidence>
<keyword evidence="17" id="KW-0732">Signal</keyword>
<evidence type="ECO:0000259" key="18">
    <source>
        <dbReference type="PROSITE" id="PS50026"/>
    </source>
</evidence>
<evidence type="ECO:0000256" key="5">
    <source>
        <dbReference type="ARBA" id="ARBA00022692"/>
    </source>
</evidence>
<evidence type="ECO:0000256" key="3">
    <source>
        <dbReference type="ARBA" id="ARBA00022448"/>
    </source>
</evidence>
<dbReference type="Gene3D" id="1.10.287.820">
    <property type="entry name" value="Acid-sensing ion channel domain"/>
    <property type="match status" value="1"/>
</dbReference>
<feature type="signal peptide" evidence="17">
    <location>
        <begin position="1"/>
        <end position="24"/>
    </location>
</feature>
<evidence type="ECO:0000256" key="10">
    <source>
        <dbReference type="ARBA" id="ARBA00023157"/>
    </source>
</evidence>
<evidence type="ECO:0000256" key="8">
    <source>
        <dbReference type="ARBA" id="ARBA00023065"/>
    </source>
</evidence>
<dbReference type="GO" id="GO:0005509">
    <property type="term" value="F:calcium ion binding"/>
    <property type="evidence" value="ECO:0007669"/>
    <property type="project" value="InterPro"/>
</dbReference>
<evidence type="ECO:0000256" key="2">
    <source>
        <dbReference type="ARBA" id="ARBA00007193"/>
    </source>
</evidence>
<keyword evidence="3 15" id="KW-0813">Transport</keyword>
<evidence type="ECO:0000256" key="9">
    <source>
        <dbReference type="ARBA" id="ARBA00023136"/>
    </source>
</evidence>
<feature type="disulfide bond" evidence="14">
    <location>
        <begin position="140"/>
        <end position="149"/>
    </location>
</feature>
<feature type="transmembrane region" description="Helical" evidence="16">
    <location>
        <begin position="719"/>
        <end position="749"/>
    </location>
</feature>
<keyword evidence="10 14" id="KW-1015">Disulfide bond</keyword>
<organism evidence="19 20">
    <name type="scientific">Mesorhabditis belari</name>
    <dbReference type="NCBI Taxonomy" id="2138241"/>
    <lineage>
        <taxon>Eukaryota</taxon>
        <taxon>Metazoa</taxon>
        <taxon>Ecdysozoa</taxon>
        <taxon>Nematoda</taxon>
        <taxon>Chromadorea</taxon>
        <taxon>Rhabditida</taxon>
        <taxon>Rhabditina</taxon>
        <taxon>Rhabditomorpha</taxon>
        <taxon>Rhabditoidea</taxon>
        <taxon>Rhabditidae</taxon>
        <taxon>Mesorhabditinae</taxon>
        <taxon>Mesorhabditis</taxon>
    </lineage>
</organism>
<evidence type="ECO:0000256" key="6">
    <source>
        <dbReference type="ARBA" id="ARBA00022989"/>
    </source>
</evidence>
<feature type="domain" description="EGF-like" evidence="18">
    <location>
        <begin position="25"/>
        <end position="61"/>
    </location>
</feature>
<dbReference type="SUPFAM" id="SSF57196">
    <property type="entry name" value="EGF/Laminin"/>
    <property type="match status" value="3"/>
</dbReference>
<feature type="domain" description="EGF-like" evidence="18">
    <location>
        <begin position="112"/>
        <end position="150"/>
    </location>
</feature>
<dbReference type="InterPro" id="IPR000152">
    <property type="entry name" value="EGF-type_Asp/Asn_hydroxyl_site"/>
</dbReference>
<sequence>MIGFRFSYCFKLLILLFFVQKSDLATDFCTTNPCLYGGTCTPGWGTYLCQCGPEFFGTQCEYCKECYGDSAPKCFQGSCSSMIYTDGTGAVVSINNTCSCYMGWTGALCDTQLDACASSPCVLGQGGVCYNYGSTYRCGCADGLGGAQCDALDATDYCTPNPCVAGICANASGSGSYACQCQASAGYPMTWGVQCADIAPNQYCNASMCLYGMCSVTWYSGPSGMTGYTASCYCLPGWTGSRCDTNFSICATEAPCQNGGSCDPIWGSYLCTCTANFTGPNCTELAGSTTALPLTTVMTTTTTPLIATVTPTTVGVATVGTTIATMTTTTVVATVGVTVCVGLPCACANVSYGGAYFNGQNLCKVRDPGATCTDFTNGTFACACSANFTGQYCDMAASLTGMLTQLYGNMTQEQINEIRADLQEHPPKLQDLIPFITGPMDTDIREALSWDYSDFFEDAAYERKVISFEEEFFRWNDVVLGNCFTFNHPNSSTNFLMRNSGRNGGLYVQLQVHASDYPYWVDTAAITVFVHNNGEAIFAESSRTEVRSGMFTKFFVSQTDYHRLGKPYGECAKGVGDVKSYYYTGTYTIDGCYRSCYQDLLMNACGCMDPRYPFPADKPSCDIPQRSCLNDFTTTYGDDPATLPGCSCPQPCLYSQFDVSWSSAPYLKEIYECSFASNVSACETTFLDTVKIEVNFKSLTRLIYVETPVMSFNTFLGNLGGILGVLCGISIVTFIEFAFLIIMLCSILVKG</sequence>
<feature type="domain" description="EGF-like" evidence="18">
    <location>
        <begin position="246"/>
        <end position="283"/>
    </location>
</feature>
<comment type="caution">
    <text evidence="14">Lacks conserved residue(s) required for the propagation of feature annotation.</text>
</comment>
<evidence type="ECO:0000313" key="20">
    <source>
        <dbReference type="WBParaSite" id="MBELARI_LOCUS15994"/>
    </source>
</evidence>
<reference evidence="20" key="1">
    <citation type="submission" date="2024-02" db="UniProtKB">
        <authorList>
            <consortium name="WormBaseParasite"/>
        </authorList>
    </citation>
    <scope>IDENTIFICATION</scope>
</reference>
<comment type="subcellular location">
    <subcellularLocation>
        <location evidence="1">Membrane</location>
        <topology evidence="1">Multi-pass membrane protein</topology>
    </subcellularLocation>
</comment>
<proteinExistence type="inferred from homology"/>
<feature type="disulfide bond" evidence="14">
    <location>
        <begin position="273"/>
        <end position="282"/>
    </location>
</feature>
<evidence type="ECO:0000256" key="16">
    <source>
        <dbReference type="SAM" id="Phobius"/>
    </source>
</evidence>
<evidence type="ECO:0000256" key="4">
    <source>
        <dbReference type="ARBA" id="ARBA00022461"/>
    </source>
</evidence>
<dbReference type="PROSITE" id="PS50026">
    <property type="entry name" value="EGF_3"/>
    <property type="match status" value="4"/>
</dbReference>
<evidence type="ECO:0000256" key="1">
    <source>
        <dbReference type="ARBA" id="ARBA00004141"/>
    </source>
</evidence>
<dbReference type="Pfam" id="PF00008">
    <property type="entry name" value="EGF"/>
    <property type="match status" value="2"/>
</dbReference>
<dbReference type="InterPro" id="IPR001873">
    <property type="entry name" value="ENaC"/>
</dbReference>
<evidence type="ECO:0000256" key="12">
    <source>
        <dbReference type="ARBA" id="ARBA00023201"/>
    </source>
</evidence>
<accession>A0AAF3EPI7</accession>
<dbReference type="SMART" id="SM00181">
    <property type="entry name" value="EGF"/>
    <property type="match status" value="7"/>
</dbReference>
<dbReference type="PANTHER" id="PTHR11690:SF177">
    <property type="entry name" value="EGF-LIKE DOMAIN-CONTAINING PROTEIN"/>
    <property type="match status" value="1"/>
</dbReference>